<keyword evidence="2" id="KW-1185">Reference proteome</keyword>
<reference evidence="2" key="1">
    <citation type="submission" date="2016-11" db="EMBL/GenBank/DDBJ databases">
        <authorList>
            <person name="Varghese N."/>
            <person name="Submissions S."/>
        </authorList>
    </citation>
    <scope>NUCLEOTIDE SEQUENCE [LARGE SCALE GENOMIC DNA]</scope>
    <source>
        <strain evidence="2">DSM 14834</strain>
    </source>
</reference>
<dbReference type="EMBL" id="FQUK01000007">
    <property type="protein sequence ID" value="SHE53530.1"/>
    <property type="molecule type" value="Genomic_DNA"/>
</dbReference>
<gene>
    <name evidence="1" type="ORF">SAMN02745204_00636</name>
</gene>
<organism evidence="1 2">
    <name type="scientific">Thermomonas hydrothermalis</name>
    <dbReference type="NCBI Taxonomy" id="213588"/>
    <lineage>
        <taxon>Bacteria</taxon>
        <taxon>Pseudomonadati</taxon>
        <taxon>Pseudomonadota</taxon>
        <taxon>Gammaproteobacteria</taxon>
        <taxon>Lysobacterales</taxon>
        <taxon>Lysobacteraceae</taxon>
        <taxon>Thermomonas</taxon>
    </lineage>
</organism>
<evidence type="ECO:0000313" key="1">
    <source>
        <dbReference type="EMBL" id="SHE53530.1"/>
    </source>
</evidence>
<evidence type="ECO:0000313" key="2">
    <source>
        <dbReference type="Proteomes" id="UP000242857"/>
    </source>
</evidence>
<dbReference type="AlphaFoldDB" id="A0A1M4UAD9"/>
<accession>A0A1M4UAD9</accession>
<proteinExistence type="predicted"/>
<name>A0A1M4UAD9_9GAMM</name>
<dbReference type="OrthoDB" id="5734946at2"/>
<dbReference type="InterPro" id="IPR032314">
    <property type="entry name" value="DUF4845"/>
</dbReference>
<evidence type="ECO:0008006" key="3">
    <source>
        <dbReference type="Google" id="ProtNLM"/>
    </source>
</evidence>
<dbReference type="STRING" id="213588.SAMN02745204_00636"/>
<dbReference type="Proteomes" id="UP000242857">
    <property type="component" value="Unassembled WGS sequence"/>
</dbReference>
<dbReference type="Pfam" id="PF16137">
    <property type="entry name" value="DUF4845"/>
    <property type="match status" value="1"/>
</dbReference>
<protein>
    <recommendedName>
        <fullName evidence="3">DUF4845 domain-containing protein</fullName>
    </recommendedName>
</protein>
<sequence>MKRMQRGMTMLGFLITLCVVIFFAYVGMKIVPMYIEFYSVKQALKGLAEDSSLAGASKDEIRKFYQRRLEMNYADHVKEMDALKFDSGEGGLKLVVDYERREPLLANLDVVGKFHAEQVMPRGASVE</sequence>
<dbReference type="RefSeq" id="WP_072755182.1">
    <property type="nucleotide sequence ID" value="NZ_FQUK01000007.1"/>
</dbReference>